<dbReference type="Proteomes" id="UP000036168">
    <property type="component" value="Unassembled WGS sequence"/>
</dbReference>
<dbReference type="AlphaFoldDB" id="A0A0J6EBP9"/>
<dbReference type="EMBL" id="LECW02000022">
    <property type="protein sequence ID" value="KRT93154.1"/>
    <property type="molecule type" value="Genomic_DNA"/>
</dbReference>
<name>A0A0J6EBP9_9BACI</name>
<organism evidence="1 2">
    <name type="scientific">Bacillus glycinifermentans</name>
    <dbReference type="NCBI Taxonomy" id="1664069"/>
    <lineage>
        <taxon>Bacteria</taxon>
        <taxon>Bacillati</taxon>
        <taxon>Bacillota</taxon>
        <taxon>Bacilli</taxon>
        <taxon>Bacillales</taxon>
        <taxon>Bacillaceae</taxon>
        <taxon>Bacillus</taxon>
    </lineage>
</organism>
<evidence type="ECO:0000313" key="2">
    <source>
        <dbReference type="Proteomes" id="UP000036168"/>
    </source>
</evidence>
<protein>
    <submittedName>
        <fullName evidence="1">Uncharacterized protein</fullName>
    </submittedName>
</protein>
<gene>
    <name evidence="1" type="ORF">AB447_219580</name>
</gene>
<sequence length="64" mass="7503">MTMIIIINIKKKKTGSSFPAERKPNDRYDDHLRTRRIERNMQPAVQHSLGQLVSIGERNDRLPM</sequence>
<accession>A0A0J6EBP9</accession>
<evidence type="ECO:0000313" key="1">
    <source>
        <dbReference type="EMBL" id="KRT93154.1"/>
    </source>
</evidence>
<proteinExistence type="predicted"/>
<accession>A0A0J6EHQ4</accession>
<comment type="caution">
    <text evidence="1">The sequence shown here is derived from an EMBL/GenBank/DDBJ whole genome shotgun (WGS) entry which is preliminary data.</text>
</comment>
<reference evidence="1 2" key="1">
    <citation type="journal article" date="2015" name="Int. J. Syst. Evol. Microbiol.">
        <title>Bacillus glycinifermentans sp. nov., isolated from fermented soybean paste.</title>
        <authorList>
            <person name="Kim S.J."/>
            <person name="Dunlap C.A."/>
            <person name="Kwon S.W."/>
            <person name="Rooney A.P."/>
        </authorList>
    </citation>
    <scope>NUCLEOTIDE SEQUENCE [LARGE SCALE GENOMIC DNA]</scope>
    <source>
        <strain evidence="1 2">GO-13</strain>
    </source>
</reference>